<keyword evidence="1" id="KW-0472">Membrane</keyword>
<sequence>MPKSGARFPKVEEVHIALHDKTKYKKQPPGLSGVIMGPVTNYNMDLNEKRIKRKFNIKGLQDSVLFKSFFSLLIGMNFTGLVVKALDLQSSARGFESPNSGGGYGGGGFGGGYGGGGFGGGYGGGGGVLFAIPISVASVGVGGGFGGFGGRGGFGGFGGRGGYGGGGGKWWW</sequence>
<evidence type="ECO:0000313" key="2">
    <source>
        <dbReference type="Proteomes" id="UP000694941"/>
    </source>
</evidence>
<evidence type="ECO:0000313" key="3">
    <source>
        <dbReference type="RefSeq" id="XP_013784194.1"/>
    </source>
</evidence>
<feature type="transmembrane region" description="Helical" evidence="1">
    <location>
        <begin position="64"/>
        <end position="83"/>
    </location>
</feature>
<dbReference type="Proteomes" id="UP000694941">
    <property type="component" value="Unplaced"/>
</dbReference>
<proteinExistence type="predicted"/>
<keyword evidence="1" id="KW-1133">Transmembrane helix</keyword>
<keyword evidence="2" id="KW-1185">Reference proteome</keyword>
<protein>
    <submittedName>
        <fullName evidence="3">Glycine-rich protein 2-like</fullName>
    </submittedName>
</protein>
<dbReference type="RefSeq" id="XP_013784194.1">
    <property type="nucleotide sequence ID" value="XM_013928740.1"/>
</dbReference>
<evidence type="ECO:0000256" key="1">
    <source>
        <dbReference type="SAM" id="Phobius"/>
    </source>
</evidence>
<keyword evidence="1" id="KW-0812">Transmembrane</keyword>
<name>A0ABM1BL59_LIMPO</name>
<dbReference type="GeneID" id="106468322"/>
<gene>
    <name evidence="3" type="primary">LOC106468322</name>
</gene>
<accession>A0ABM1BL59</accession>
<reference evidence="3" key="1">
    <citation type="submission" date="2025-08" db="UniProtKB">
        <authorList>
            <consortium name="RefSeq"/>
        </authorList>
    </citation>
    <scope>IDENTIFICATION</scope>
    <source>
        <tissue evidence="3">Muscle</tissue>
    </source>
</reference>
<organism evidence="2 3">
    <name type="scientific">Limulus polyphemus</name>
    <name type="common">Atlantic horseshoe crab</name>
    <dbReference type="NCBI Taxonomy" id="6850"/>
    <lineage>
        <taxon>Eukaryota</taxon>
        <taxon>Metazoa</taxon>
        <taxon>Ecdysozoa</taxon>
        <taxon>Arthropoda</taxon>
        <taxon>Chelicerata</taxon>
        <taxon>Merostomata</taxon>
        <taxon>Xiphosura</taxon>
        <taxon>Limulidae</taxon>
        <taxon>Limulus</taxon>
    </lineage>
</organism>